<evidence type="ECO:0000256" key="7">
    <source>
        <dbReference type="SAM" id="MobiDB-lite"/>
    </source>
</evidence>
<evidence type="ECO:0000256" key="5">
    <source>
        <dbReference type="ARBA" id="ARBA00023136"/>
    </source>
</evidence>
<evidence type="ECO:0008006" key="11">
    <source>
        <dbReference type="Google" id="ProtNLM"/>
    </source>
</evidence>
<feature type="transmembrane region" description="Helical" evidence="8">
    <location>
        <begin position="432"/>
        <end position="451"/>
    </location>
</feature>
<accession>A0A836B5D0</accession>
<dbReference type="GO" id="GO:0033573">
    <property type="term" value="C:high-affinity iron permease complex"/>
    <property type="evidence" value="ECO:0007669"/>
    <property type="project" value="InterPro"/>
</dbReference>
<evidence type="ECO:0000313" key="9">
    <source>
        <dbReference type="EMBL" id="KAG2448146.1"/>
    </source>
</evidence>
<dbReference type="PANTHER" id="PTHR31632:SF2">
    <property type="entry name" value="PLASMA MEMBRANE IRON PERMEASE"/>
    <property type="match status" value="1"/>
</dbReference>
<dbReference type="GO" id="GO:0015093">
    <property type="term" value="F:ferrous iron transmembrane transporter activity"/>
    <property type="evidence" value="ECO:0007669"/>
    <property type="project" value="TreeGrafter"/>
</dbReference>
<keyword evidence="10" id="KW-1185">Reference proteome</keyword>
<comment type="subcellular location">
    <subcellularLocation>
        <location evidence="1">Membrane</location>
        <topology evidence="1">Multi-pass membrane protein</topology>
    </subcellularLocation>
</comment>
<protein>
    <recommendedName>
        <fullName evidence="11">Iron permease FTR1</fullName>
    </recommendedName>
</protein>
<keyword evidence="3 8" id="KW-0812">Transmembrane</keyword>
<reference evidence="9" key="1">
    <citation type="journal article" date="2020" name="bioRxiv">
        <title>Comparative genomics of Chlamydomonas.</title>
        <authorList>
            <person name="Craig R.J."/>
            <person name="Hasan A.R."/>
            <person name="Ness R.W."/>
            <person name="Keightley P.D."/>
        </authorList>
    </citation>
    <scope>NUCLEOTIDE SEQUENCE</scope>
    <source>
        <strain evidence="9">CCAP 11/173</strain>
    </source>
</reference>
<evidence type="ECO:0000256" key="4">
    <source>
        <dbReference type="ARBA" id="ARBA00022989"/>
    </source>
</evidence>
<comment type="similarity">
    <text evidence="2">Belongs to the oxidase-dependent Fe transporter (OFeT) (TC 9.A.10.1) family.</text>
</comment>
<keyword evidence="4 8" id="KW-1133">Transmembrane helix</keyword>
<name>A0A836B5D0_9CHLO</name>
<gene>
    <name evidence="9" type="ORF">HYH02_006731</name>
</gene>
<feature type="coiled-coil region" evidence="6">
    <location>
        <begin position="463"/>
        <end position="490"/>
    </location>
</feature>
<dbReference type="OrthoDB" id="4364at2759"/>
<proteinExistence type="inferred from homology"/>
<keyword evidence="5 8" id="KW-0472">Membrane</keyword>
<feature type="transmembrane region" description="Helical" evidence="8">
    <location>
        <begin position="6"/>
        <end position="31"/>
    </location>
</feature>
<evidence type="ECO:0000256" key="3">
    <source>
        <dbReference type="ARBA" id="ARBA00022692"/>
    </source>
</evidence>
<feature type="region of interest" description="Disordered" evidence="7">
    <location>
        <begin position="173"/>
        <end position="216"/>
    </location>
</feature>
<feature type="transmembrane region" description="Helical" evidence="8">
    <location>
        <begin position="280"/>
        <end position="303"/>
    </location>
</feature>
<dbReference type="InterPro" id="IPR004923">
    <property type="entry name" value="FTR1/Fip1/EfeU"/>
</dbReference>
<keyword evidence="6" id="KW-0175">Coiled coil</keyword>
<feature type="transmembrane region" description="Helical" evidence="8">
    <location>
        <begin position="340"/>
        <end position="359"/>
    </location>
</feature>
<dbReference type="PANTHER" id="PTHR31632">
    <property type="entry name" value="IRON TRANSPORTER FTH1"/>
    <property type="match status" value="1"/>
</dbReference>
<evidence type="ECO:0000313" key="10">
    <source>
        <dbReference type="Proteomes" id="UP000613740"/>
    </source>
</evidence>
<evidence type="ECO:0000256" key="1">
    <source>
        <dbReference type="ARBA" id="ARBA00004141"/>
    </source>
</evidence>
<dbReference type="Pfam" id="PF03239">
    <property type="entry name" value="FTR1"/>
    <property type="match status" value="2"/>
</dbReference>
<feature type="transmembrane region" description="Helical" evidence="8">
    <location>
        <begin position="86"/>
        <end position="106"/>
    </location>
</feature>
<feature type="transmembrane region" description="Helical" evidence="8">
    <location>
        <begin position="309"/>
        <end position="328"/>
    </location>
</feature>
<feature type="transmembrane region" description="Helical" evidence="8">
    <location>
        <begin position="43"/>
        <end position="66"/>
    </location>
</feature>
<comment type="caution">
    <text evidence="9">The sequence shown here is derived from an EMBL/GenBank/DDBJ whole genome shotgun (WGS) entry which is preliminary data.</text>
</comment>
<dbReference type="EMBL" id="JAEHOD010000018">
    <property type="protein sequence ID" value="KAG2448146.1"/>
    <property type="molecule type" value="Genomic_DNA"/>
</dbReference>
<sequence length="544" mass="57463">MANVDNYFSVLALFILFRETIEASIICGVLLQFLNRSKPALKAAVWWGVVGGVGVSIIFGIIFIVVYYTAQSNLFKGTNRDWFKGIISWIAAALITYLGFAMLRFIGWEDKWKRRLEAAVQKKVPIATGEGEGEAALTDGAAADGATAPAVKDAGANGSAAAIGKSATISTLTSSPTLQTTSSSSGSRTRASDEAIAAKPAAGGSPSAAAAAATASGSGPAPDALLAARTTTDLELSAGKDPETGAALVVAADGEVEPATMITEDGRDLSPATRKEFWNIWMLVFTTVVREGIESVVFLGGLGNVKLQAIPLAALVGITAGVLVGMFLYYTGRTVKHIKWLVIGMAIVIFFIAAGQVNIGTDALYRAGMFGYCSPWLDERPWYMIPLYDWSACCSDIDPNGTEPTDVQNRKRFFALARAIFGYQDKATPLEVIFYCGYWSIIFAVMAYKAWRAELFDADYKHNRELRRLRKEARRKAEAEAAEAAAATAKVAALEAGEATAAPPSKDAEGLQPIGTCSVKLCVEGEGAAPENRAAAAGGASGSA</sequence>
<organism evidence="9 10">
    <name type="scientific">Chlamydomonas schloesseri</name>
    <dbReference type="NCBI Taxonomy" id="2026947"/>
    <lineage>
        <taxon>Eukaryota</taxon>
        <taxon>Viridiplantae</taxon>
        <taxon>Chlorophyta</taxon>
        <taxon>core chlorophytes</taxon>
        <taxon>Chlorophyceae</taxon>
        <taxon>CS clade</taxon>
        <taxon>Chlamydomonadales</taxon>
        <taxon>Chlamydomonadaceae</taxon>
        <taxon>Chlamydomonas</taxon>
    </lineage>
</organism>
<evidence type="ECO:0000256" key="6">
    <source>
        <dbReference type="SAM" id="Coils"/>
    </source>
</evidence>
<dbReference type="AlphaFoldDB" id="A0A836B5D0"/>
<dbReference type="Proteomes" id="UP000613740">
    <property type="component" value="Unassembled WGS sequence"/>
</dbReference>
<evidence type="ECO:0000256" key="8">
    <source>
        <dbReference type="SAM" id="Phobius"/>
    </source>
</evidence>
<evidence type="ECO:0000256" key="2">
    <source>
        <dbReference type="ARBA" id="ARBA00008333"/>
    </source>
</evidence>